<evidence type="ECO:0000313" key="1">
    <source>
        <dbReference type="EMBL" id="AZI41424.1"/>
    </source>
</evidence>
<accession>A0A3G8YFV9</accession>
<dbReference type="EMBL" id="CP034183">
    <property type="protein sequence ID" value="AZI41424.1"/>
    <property type="molecule type" value="Genomic_DNA"/>
</dbReference>
<reference evidence="1 2" key="1">
    <citation type="submission" date="2018-11" db="EMBL/GenBank/DDBJ databases">
        <title>Deinococcus shelandsis sp. nov., isolated from South Shetland Islands soil of Antarctica.</title>
        <authorList>
            <person name="Tian J."/>
        </authorList>
    </citation>
    <scope>NUCLEOTIDE SEQUENCE [LARGE SCALE GENOMIC DNA]</scope>
    <source>
        <strain evidence="1 2">S14-83T</strain>
    </source>
</reference>
<dbReference type="AlphaFoldDB" id="A0A3G8YFV9"/>
<name>A0A3G8YFV9_9DEIO</name>
<dbReference type="RefSeq" id="WP_124867138.1">
    <property type="nucleotide sequence ID" value="NZ_CP034183.1"/>
</dbReference>
<gene>
    <name evidence="1" type="ORF">EHF33_00530</name>
</gene>
<organism evidence="1 2">
    <name type="scientific">Deinococcus psychrotolerans</name>
    <dbReference type="NCBI Taxonomy" id="2489213"/>
    <lineage>
        <taxon>Bacteria</taxon>
        <taxon>Thermotogati</taxon>
        <taxon>Deinococcota</taxon>
        <taxon>Deinococci</taxon>
        <taxon>Deinococcales</taxon>
        <taxon>Deinococcaceae</taxon>
        <taxon>Deinococcus</taxon>
    </lineage>
</organism>
<evidence type="ECO:0000313" key="2">
    <source>
        <dbReference type="Proteomes" id="UP000276417"/>
    </source>
</evidence>
<dbReference type="OrthoDB" id="71759at2"/>
<sequence>MSARFPDPNHINGFYLGQFFGLLGWASRSSEADHVLAAFDPERPADAAYVAQLLLPSLDNLTEAQDAALARTWAYALSEFDDRDLNWFLLGRLPSLPEHPREFLMQVAAQLYPQGLPQVDAQMRRLDLQNESLFDLA</sequence>
<dbReference type="Proteomes" id="UP000276417">
    <property type="component" value="Chromosome 1"/>
</dbReference>
<keyword evidence="2" id="KW-1185">Reference proteome</keyword>
<dbReference type="KEGG" id="dph:EHF33_00530"/>
<proteinExistence type="predicted"/>
<protein>
    <submittedName>
        <fullName evidence="1">Uncharacterized protein</fullName>
    </submittedName>
</protein>